<dbReference type="EMBL" id="MU150233">
    <property type="protein sequence ID" value="KAF9468455.1"/>
    <property type="molecule type" value="Genomic_DNA"/>
</dbReference>
<sequence length="332" mass="35686">MVSQLSNPTIKAPVLSNLQYSDPPMIKRDELEELTSAFYSASWIWVAENSTSVDAPPAVERAFRVSLPTPNGRQAVSALIVVSVDNNYSLYVNGYLVGGSSDWTIATIYNVTLEPTSNILAIRGLNFPSFNGGGPSPAAIIAAIRTTFSDGTTSILTSSDSQWRVSKSVPYSFERPSFNDSIWDQTTFVAKYGDGIWGTKVSIVPNTILQINVPGVTQVASQTVNNTICATLITPIPLVTSRPLVSTNSTTNLKPVGAIVGGVLGGVVLLIIIAMILLCLNSKHGRRKLNWKKDSGSHVSPFNFEYNGRHNPADQPLQGPQNGTQHKSSTPP</sequence>
<proteinExistence type="predicted"/>
<evidence type="ECO:0000256" key="2">
    <source>
        <dbReference type="SAM" id="Phobius"/>
    </source>
</evidence>
<comment type="caution">
    <text evidence="3">The sequence shown here is derived from an EMBL/GenBank/DDBJ whole genome shotgun (WGS) entry which is preliminary data.</text>
</comment>
<dbReference type="Gene3D" id="2.60.120.260">
    <property type="entry name" value="Galactose-binding domain-like"/>
    <property type="match status" value="1"/>
</dbReference>
<accession>A0A9P5YIY3</accession>
<dbReference type="OrthoDB" id="10036721at2759"/>
<dbReference type="Proteomes" id="UP000807353">
    <property type="component" value="Unassembled WGS sequence"/>
</dbReference>
<feature type="region of interest" description="Disordered" evidence="1">
    <location>
        <begin position="302"/>
        <end position="332"/>
    </location>
</feature>
<keyword evidence="2" id="KW-1133">Transmembrane helix</keyword>
<gene>
    <name evidence="3" type="ORF">BDZ94DRAFT_786858</name>
</gene>
<keyword evidence="2" id="KW-0812">Transmembrane</keyword>
<dbReference type="AlphaFoldDB" id="A0A9P5YIY3"/>
<feature type="compositionally biased region" description="Polar residues" evidence="1">
    <location>
        <begin position="318"/>
        <end position="332"/>
    </location>
</feature>
<protein>
    <submittedName>
        <fullName evidence="3">Uncharacterized protein</fullName>
    </submittedName>
</protein>
<evidence type="ECO:0000313" key="3">
    <source>
        <dbReference type="EMBL" id="KAF9468455.1"/>
    </source>
</evidence>
<feature type="transmembrane region" description="Helical" evidence="2">
    <location>
        <begin position="256"/>
        <end position="280"/>
    </location>
</feature>
<evidence type="ECO:0000313" key="4">
    <source>
        <dbReference type="Proteomes" id="UP000807353"/>
    </source>
</evidence>
<keyword evidence="4" id="KW-1185">Reference proteome</keyword>
<keyword evidence="2" id="KW-0472">Membrane</keyword>
<name>A0A9P5YIY3_9AGAR</name>
<organism evidence="3 4">
    <name type="scientific">Collybia nuda</name>
    <dbReference type="NCBI Taxonomy" id="64659"/>
    <lineage>
        <taxon>Eukaryota</taxon>
        <taxon>Fungi</taxon>
        <taxon>Dikarya</taxon>
        <taxon>Basidiomycota</taxon>
        <taxon>Agaricomycotina</taxon>
        <taxon>Agaricomycetes</taxon>
        <taxon>Agaricomycetidae</taxon>
        <taxon>Agaricales</taxon>
        <taxon>Tricholomatineae</taxon>
        <taxon>Clitocybaceae</taxon>
        <taxon>Collybia</taxon>
    </lineage>
</organism>
<reference evidence="3" key="1">
    <citation type="submission" date="2020-11" db="EMBL/GenBank/DDBJ databases">
        <authorList>
            <consortium name="DOE Joint Genome Institute"/>
            <person name="Ahrendt S."/>
            <person name="Riley R."/>
            <person name="Andreopoulos W."/>
            <person name="Labutti K."/>
            <person name="Pangilinan J."/>
            <person name="Ruiz-Duenas F.J."/>
            <person name="Barrasa J.M."/>
            <person name="Sanchez-Garcia M."/>
            <person name="Camarero S."/>
            <person name="Miyauchi S."/>
            <person name="Serrano A."/>
            <person name="Linde D."/>
            <person name="Babiker R."/>
            <person name="Drula E."/>
            <person name="Ayuso-Fernandez I."/>
            <person name="Pacheco R."/>
            <person name="Padilla G."/>
            <person name="Ferreira P."/>
            <person name="Barriuso J."/>
            <person name="Kellner H."/>
            <person name="Castanera R."/>
            <person name="Alfaro M."/>
            <person name="Ramirez L."/>
            <person name="Pisabarro A.G."/>
            <person name="Kuo A."/>
            <person name="Tritt A."/>
            <person name="Lipzen A."/>
            <person name="He G."/>
            <person name="Yan M."/>
            <person name="Ng V."/>
            <person name="Cullen D."/>
            <person name="Martin F."/>
            <person name="Rosso M.-N."/>
            <person name="Henrissat B."/>
            <person name="Hibbett D."/>
            <person name="Martinez A.T."/>
            <person name="Grigoriev I.V."/>
        </authorList>
    </citation>
    <scope>NUCLEOTIDE SEQUENCE</scope>
    <source>
        <strain evidence="3">CBS 247.69</strain>
    </source>
</reference>
<evidence type="ECO:0000256" key="1">
    <source>
        <dbReference type="SAM" id="MobiDB-lite"/>
    </source>
</evidence>